<dbReference type="EMBL" id="ML208283">
    <property type="protein sequence ID" value="TFK72659.1"/>
    <property type="molecule type" value="Genomic_DNA"/>
</dbReference>
<evidence type="ECO:0000313" key="2">
    <source>
        <dbReference type="Proteomes" id="UP000308600"/>
    </source>
</evidence>
<accession>A0ACD3B4V3</accession>
<dbReference type="Proteomes" id="UP000308600">
    <property type="component" value="Unassembled WGS sequence"/>
</dbReference>
<organism evidence="1 2">
    <name type="scientific">Pluteus cervinus</name>
    <dbReference type="NCBI Taxonomy" id="181527"/>
    <lineage>
        <taxon>Eukaryota</taxon>
        <taxon>Fungi</taxon>
        <taxon>Dikarya</taxon>
        <taxon>Basidiomycota</taxon>
        <taxon>Agaricomycotina</taxon>
        <taxon>Agaricomycetes</taxon>
        <taxon>Agaricomycetidae</taxon>
        <taxon>Agaricales</taxon>
        <taxon>Pluteineae</taxon>
        <taxon>Pluteaceae</taxon>
        <taxon>Pluteus</taxon>
    </lineage>
</organism>
<reference evidence="1 2" key="1">
    <citation type="journal article" date="2019" name="Nat. Ecol. Evol.">
        <title>Megaphylogeny resolves global patterns of mushroom evolution.</title>
        <authorList>
            <person name="Varga T."/>
            <person name="Krizsan K."/>
            <person name="Foldi C."/>
            <person name="Dima B."/>
            <person name="Sanchez-Garcia M."/>
            <person name="Sanchez-Ramirez S."/>
            <person name="Szollosi G.J."/>
            <person name="Szarkandi J.G."/>
            <person name="Papp V."/>
            <person name="Albert L."/>
            <person name="Andreopoulos W."/>
            <person name="Angelini C."/>
            <person name="Antonin V."/>
            <person name="Barry K.W."/>
            <person name="Bougher N.L."/>
            <person name="Buchanan P."/>
            <person name="Buyck B."/>
            <person name="Bense V."/>
            <person name="Catcheside P."/>
            <person name="Chovatia M."/>
            <person name="Cooper J."/>
            <person name="Damon W."/>
            <person name="Desjardin D."/>
            <person name="Finy P."/>
            <person name="Geml J."/>
            <person name="Haridas S."/>
            <person name="Hughes K."/>
            <person name="Justo A."/>
            <person name="Karasinski D."/>
            <person name="Kautmanova I."/>
            <person name="Kiss B."/>
            <person name="Kocsube S."/>
            <person name="Kotiranta H."/>
            <person name="LaButti K.M."/>
            <person name="Lechner B.E."/>
            <person name="Liimatainen K."/>
            <person name="Lipzen A."/>
            <person name="Lukacs Z."/>
            <person name="Mihaltcheva S."/>
            <person name="Morgado L.N."/>
            <person name="Niskanen T."/>
            <person name="Noordeloos M.E."/>
            <person name="Ohm R.A."/>
            <person name="Ortiz-Santana B."/>
            <person name="Ovrebo C."/>
            <person name="Racz N."/>
            <person name="Riley R."/>
            <person name="Savchenko A."/>
            <person name="Shiryaev A."/>
            <person name="Soop K."/>
            <person name="Spirin V."/>
            <person name="Szebenyi C."/>
            <person name="Tomsovsky M."/>
            <person name="Tulloss R.E."/>
            <person name="Uehling J."/>
            <person name="Grigoriev I.V."/>
            <person name="Vagvolgyi C."/>
            <person name="Papp T."/>
            <person name="Martin F.M."/>
            <person name="Miettinen O."/>
            <person name="Hibbett D.S."/>
            <person name="Nagy L.G."/>
        </authorList>
    </citation>
    <scope>NUCLEOTIDE SEQUENCE [LARGE SCALE GENOMIC DNA]</scope>
    <source>
        <strain evidence="1 2">NL-1719</strain>
    </source>
</reference>
<evidence type="ECO:0000313" key="1">
    <source>
        <dbReference type="EMBL" id="TFK72659.1"/>
    </source>
</evidence>
<name>A0ACD3B4V3_9AGAR</name>
<keyword evidence="2" id="KW-1185">Reference proteome</keyword>
<proteinExistence type="predicted"/>
<gene>
    <name evidence="1" type="ORF">BDN72DRAFT_304458</name>
</gene>
<sequence>MSALSGSRIALYSLLWICAAILLGLTASRIHFTRGFGFYGAISSFVVLTHIAHRSVDPIIVELLVTACLFVIWAPIAICLLLLGAKTLANIADMIALFVLWVMTLVGAAIASHFWHGLGFCWRFRACKVLSAVVSFAWITWAVATILLILAMASMGSKDDTPGYTRRGGRGRNQETRAAGDQHVTTGAAPPATSTV</sequence>
<protein>
    <submittedName>
        <fullName evidence="1">Uncharacterized protein</fullName>
    </submittedName>
</protein>